<evidence type="ECO:0000256" key="10">
    <source>
        <dbReference type="SAM" id="MobiDB-lite"/>
    </source>
</evidence>
<evidence type="ECO:0000313" key="13">
    <source>
        <dbReference type="Proteomes" id="UP000694385"/>
    </source>
</evidence>
<evidence type="ECO:0000256" key="8">
    <source>
        <dbReference type="ARBA" id="ARBA00083622"/>
    </source>
</evidence>
<dbReference type="SUPFAM" id="SSF50729">
    <property type="entry name" value="PH domain-like"/>
    <property type="match status" value="1"/>
</dbReference>
<reference evidence="12" key="1">
    <citation type="submission" date="2025-08" db="UniProtKB">
        <authorList>
            <consortium name="Ensembl"/>
        </authorList>
    </citation>
    <scope>IDENTIFICATION</scope>
</reference>
<dbReference type="OMA" id="XFARHIK"/>
<evidence type="ECO:0000256" key="5">
    <source>
        <dbReference type="ARBA" id="ARBA00071263"/>
    </source>
</evidence>
<dbReference type="Ensembl" id="ENSJJAT00000024219.1">
    <property type="protein sequence ID" value="ENSJJAP00000017697.1"/>
    <property type="gene ID" value="ENSJJAG00000019167.1"/>
</dbReference>
<keyword evidence="3" id="KW-0581">Phagocytosis</keyword>
<dbReference type="PANTHER" id="PTHR11232">
    <property type="entry name" value="PHOSPHOTYROSINE INTERACTION DOMAIN-CONTAINING FAMILY MEMBER"/>
    <property type="match status" value="1"/>
</dbReference>
<evidence type="ECO:0000256" key="9">
    <source>
        <dbReference type="SAM" id="Coils"/>
    </source>
</evidence>
<keyword evidence="13" id="KW-1185">Reference proteome</keyword>
<evidence type="ECO:0000256" key="1">
    <source>
        <dbReference type="ARBA" id="ARBA00004496"/>
    </source>
</evidence>
<accession>A0A8C5P2N8</accession>
<reference evidence="12" key="2">
    <citation type="submission" date="2025-09" db="UniProtKB">
        <authorList>
            <consortium name="Ensembl"/>
        </authorList>
    </citation>
    <scope>IDENTIFICATION</scope>
</reference>
<gene>
    <name evidence="12" type="primary">Gulp1</name>
</gene>
<evidence type="ECO:0000256" key="3">
    <source>
        <dbReference type="ARBA" id="ARBA00022907"/>
    </source>
</evidence>
<evidence type="ECO:0000256" key="7">
    <source>
        <dbReference type="ARBA" id="ARBA00082755"/>
    </source>
</evidence>
<feature type="coiled-coil region" evidence="9">
    <location>
        <begin position="146"/>
        <end position="187"/>
    </location>
</feature>
<dbReference type="Gene3D" id="2.30.29.30">
    <property type="entry name" value="Pleckstrin-homology domain (PH domain)/Phosphotyrosine-binding domain (PTB)"/>
    <property type="match status" value="1"/>
</dbReference>
<feature type="domain" description="PID" evidence="11">
    <location>
        <begin position="14"/>
        <end position="142"/>
    </location>
</feature>
<name>A0A8C5P2N8_JACJA</name>
<evidence type="ECO:0000256" key="2">
    <source>
        <dbReference type="ARBA" id="ARBA00022490"/>
    </source>
</evidence>
<sequence>MHTPEALSKHYIPYNAKFLGSTEVEQPKGTEVVRDAVRKLKFARHIKKSEGQKIPKVELQISIYGVKILEPKTKEVQHNCQLHRISFCADDKTDKRIFTFICKDSESNKHLCYVFDSEKCAEEITLTIGQAFDLAYRKFLESGGKDVETRKQIAGLQKRIQDLETENMELKNKVQDLENRLRITQVSTSPAGSVMPKSPSTDIFDMIPFSPVSHQSPISTRNGTQPPPVPSRSAEIKRDLFGAEPFDPFNCGAGDFPPDIQSKLDEMQEGFKMGLTLEGTVFCLDPLDSRC</sequence>
<dbReference type="GO" id="GO:0006911">
    <property type="term" value="P:phagocytosis, engulfment"/>
    <property type="evidence" value="ECO:0007669"/>
    <property type="project" value="Ensembl"/>
</dbReference>
<evidence type="ECO:0000256" key="6">
    <source>
        <dbReference type="ARBA" id="ARBA00075439"/>
    </source>
</evidence>
<dbReference type="CDD" id="cd01273">
    <property type="entry name" value="PTB_CED-6"/>
    <property type="match status" value="1"/>
</dbReference>
<dbReference type="SMART" id="SM00462">
    <property type="entry name" value="PTB"/>
    <property type="match status" value="1"/>
</dbReference>
<evidence type="ECO:0000259" key="11">
    <source>
        <dbReference type="PROSITE" id="PS01179"/>
    </source>
</evidence>
<dbReference type="InterPro" id="IPR051133">
    <property type="entry name" value="Adapter_Engulfment-Domain"/>
</dbReference>
<feature type="region of interest" description="Disordered" evidence="10">
    <location>
        <begin position="212"/>
        <end position="232"/>
    </location>
</feature>
<organism evidence="12 13">
    <name type="scientific">Jaculus jaculus</name>
    <name type="common">Lesser Egyptian jerboa</name>
    <dbReference type="NCBI Taxonomy" id="51337"/>
    <lineage>
        <taxon>Eukaryota</taxon>
        <taxon>Metazoa</taxon>
        <taxon>Chordata</taxon>
        <taxon>Craniata</taxon>
        <taxon>Vertebrata</taxon>
        <taxon>Euteleostomi</taxon>
        <taxon>Mammalia</taxon>
        <taxon>Eutheria</taxon>
        <taxon>Euarchontoglires</taxon>
        <taxon>Glires</taxon>
        <taxon>Rodentia</taxon>
        <taxon>Myomorpha</taxon>
        <taxon>Dipodoidea</taxon>
        <taxon>Dipodidae</taxon>
        <taxon>Dipodinae</taxon>
        <taxon>Jaculus</taxon>
    </lineage>
</organism>
<comment type="similarity">
    <text evidence="4">Belongs to the ced-6 family.</text>
</comment>
<dbReference type="GeneTree" id="ENSGT00940000156186"/>
<dbReference type="Pfam" id="PF00640">
    <property type="entry name" value="PID"/>
    <property type="match status" value="1"/>
</dbReference>
<protein>
    <recommendedName>
        <fullName evidence="5">PTB domain-containing engulfment adapter protein 1</fullName>
    </recommendedName>
    <alternativeName>
        <fullName evidence="7">Cell death protein 6 homolog</fullName>
    </alternativeName>
    <alternativeName>
        <fullName evidence="6">PTB domain adapter protein CED-6</fullName>
    </alternativeName>
    <alternativeName>
        <fullName evidence="8">Protein GULP</fullName>
    </alternativeName>
</protein>
<dbReference type="PROSITE" id="PS01179">
    <property type="entry name" value="PID"/>
    <property type="match status" value="1"/>
</dbReference>
<dbReference type="Proteomes" id="UP000694385">
    <property type="component" value="Unassembled WGS sequence"/>
</dbReference>
<keyword evidence="9" id="KW-0175">Coiled coil</keyword>
<evidence type="ECO:0000256" key="4">
    <source>
        <dbReference type="ARBA" id="ARBA00060944"/>
    </source>
</evidence>
<dbReference type="PANTHER" id="PTHR11232:SF78">
    <property type="entry name" value="PTB DOMAIN-CONTAINING ENGULFMENT ADAPTER PROTEIN 1"/>
    <property type="match status" value="1"/>
</dbReference>
<dbReference type="GO" id="GO:0005737">
    <property type="term" value="C:cytoplasm"/>
    <property type="evidence" value="ECO:0007669"/>
    <property type="project" value="UniProtKB-SubCell"/>
</dbReference>
<comment type="subcellular location">
    <subcellularLocation>
        <location evidence="1">Cytoplasm</location>
    </subcellularLocation>
</comment>
<dbReference type="AlphaFoldDB" id="A0A8C5P2N8"/>
<dbReference type="FunFam" id="2.30.29.30:FF:000118">
    <property type="entry name" value="GULP PTB domain containing engulfment adaptor 1"/>
    <property type="match status" value="1"/>
</dbReference>
<dbReference type="InterPro" id="IPR011993">
    <property type="entry name" value="PH-like_dom_sf"/>
</dbReference>
<evidence type="ECO:0000313" key="12">
    <source>
        <dbReference type="Ensembl" id="ENSJJAP00000017697.1"/>
    </source>
</evidence>
<feature type="compositionally biased region" description="Polar residues" evidence="10">
    <location>
        <begin position="212"/>
        <end position="224"/>
    </location>
</feature>
<dbReference type="InterPro" id="IPR006020">
    <property type="entry name" value="PTB/PI_dom"/>
</dbReference>
<keyword evidence="2" id="KW-0963">Cytoplasm</keyword>
<proteinExistence type="inferred from homology"/>